<dbReference type="AlphaFoldDB" id="A0A9W6XM39"/>
<gene>
    <name evidence="1" type="ORF">Pfra01_001302900</name>
</gene>
<protein>
    <submittedName>
        <fullName evidence="1">Unnamed protein product</fullName>
    </submittedName>
</protein>
<proteinExistence type="predicted"/>
<organism evidence="1 2">
    <name type="scientific">Phytophthora fragariaefolia</name>
    <dbReference type="NCBI Taxonomy" id="1490495"/>
    <lineage>
        <taxon>Eukaryota</taxon>
        <taxon>Sar</taxon>
        <taxon>Stramenopiles</taxon>
        <taxon>Oomycota</taxon>
        <taxon>Peronosporomycetes</taxon>
        <taxon>Peronosporales</taxon>
        <taxon>Peronosporaceae</taxon>
        <taxon>Phytophthora</taxon>
    </lineage>
</organism>
<dbReference type="EMBL" id="BSXT01001328">
    <property type="protein sequence ID" value="GMF41322.1"/>
    <property type="molecule type" value="Genomic_DNA"/>
</dbReference>
<dbReference type="Proteomes" id="UP001165121">
    <property type="component" value="Unassembled WGS sequence"/>
</dbReference>
<comment type="caution">
    <text evidence="1">The sequence shown here is derived from an EMBL/GenBank/DDBJ whole genome shotgun (WGS) entry which is preliminary data.</text>
</comment>
<evidence type="ECO:0000313" key="1">
    <source>
        <dbReference type="EMBL" id="GMF41322.1"/>
    </source>
</evidence>
<name>A0A9W6XM39_9STRA</name>
<accession>A0A9W6XM39</accession>
<reference evidence="1" key="1">
    <citation type="submission" date="2023-04" db="EMBL/GenBank/DDBJ databases">
        <title>Phytophthora fragariaefolia NBRC 109709.</title>
        <authorList>
            <person name="Ichikawa N."/>
            <person name="Sato H."/>
            <person name="Tonouchi N."/>
        </authorList>
    </citation>
    <scope>NUCLEOTIDE SEQUENCE</scope>
    <source>
        <strain evidence="1">NBRC 109709</strain>
    </source>
</reference>
<evidence type="ECO:0000313" key="2">
    <source>
        <dbReference type="Proteomes" id="UP001165121"/>
    </source>
</evidence>
<keyword evidence="2" id="KW-1185">Reference proteome</keyword>
<sequence>MTNPLHGAKIQAGRLMPNSGYQCLLTNPANVLAEVVFPLSVQSEDTPWLYEPIECTACVTAGTTGLEANFGQSKFMGMVELIAAFADTLATNISPISKLFQHLHDMRNYLNRQRQDTLHMTYCQVSE</sequence>